<sequence>MSRKTHAARINIGIGDKDRKKIAEGRLKPAHADSGPD</sequence>
<feature type="region of interest" description="Disordered" evidence="1">
    <location>
        <begin position="1"/>
        <end position="37"/>
    </location>
</feature>
<organism evidence="2 3">
    <name type="scientific">Burkholderia lata (strain ATCC 17760 / DSM 23089 / LMG 22485 / NCIMB 9086 / R18194 / 383)</name>
    <dbReference type="NCBI Taxonomy" id="482957"/>
    <lineage>
        <taxon>Bacteria</taxon>
        <taxon>Pseudomonadati</taxon>
        <taxon>Pseudomonadota</taxon>
        <taxon>Betaproteobacteria</taxon>
        <taxon>Burkholderiales</taxon>
        <taxon>Burkholderiaceae</taxon>
        <taxon>Burkholderia</taxon>
        <taxon>Burkholderia cepacia complex</taxon>
    </lineage>
</organism>
<feature type="compositionally biased region" description="Basic and acidic residues" evidence="1">
    <location>
        <begin position="15"/>
        <end position="31"/>
    </location>
</feature>
<name>A0A833PGG3_BURL3</name>
<dbReference type="EMBL" id="WNDV01000047">
    <property type="protein sequence ID" value="KAF1031598.1"/>
    <property type="molecule type" value="Genomic_DNA"/>
</dbReference>
<evidence type="ECO:0000256" key="1">
    <source>
        <dbReference type="SAM" id="MobiDB-lite"/>
    </source>
</evidence>
<dbReference type="Proteomes" id="UP000467522">
    <property type="component" value="Unassembled WGS sequence"/>
</dbReference>
<reference evidence="3" key="1">
    <citation type="journal article" date="2020" name="MBio">
        <title>Horizontal gene transfer to a defensive symbiont with a reduced genome amongst a multipartite beetle microbiome.</title>
        <authorList>
            <person name="Waterworth S.C."/>
            <person name="Florez L.V."/>
            <person name="Rees E.R."/>
            <person name="Hertweck C."/>
            <person name="Kaltenpoth M."/>
            <person name="Kwan J.C."/>
        </authorList>
    </citation>
    <scope>NUCLEOTIDE SEQUENCE [LARGE SCALE GENOMIC DNA]</scope>
</reference>
<protein>
    <submittedName>
        <fullName evidence="2">Uncharacterized protein</fullName>
    </submittedName>
</protein>
<accession>A0A833PGG3</accession>
<evidence type="ECO:0000313" key="3">
    <source>
        <dbReference type="Proteomes" id="UP000467522"/>
    </source>
</evidence>
<comment type="caution">
    <text evidence="2">The sequence shown here is derived from an EMBL/GenBank/DDBJ whole genome shotgun (WGS) entry which is preliminary data.</text>
</comment>
<evidence type="ECO:0000313" key="2">
    <source>
        <dbReference type="EMBL" id="KAF1031598.1"/>
    </source>
</evidence>
<proteinExistence type="predicted"/>
<dbReference type="AlphaFoldDB" id="A0A833PGG3"/>
<gene>
    <name evidence="2" type="ORF">GAK33_07438</name>
</gene>